<comment type="caution">
    <text evidence="10">The sequence shown here is derived from an EMBL/GenBank/DDBJ whole genome shotgun (WGS) entry which is preliminary data.</text>
</comment>
<dbReference type="GO" id="GO:0005886">
    <property type="term" value="C:plasma membrane"/>
    <property type="evidence" value="ECO:0007669"/>
    <property type="project" value="UniProtKB-SubCell"/>
</dbReference>
<evidence type="ECO:0000259" key="8">
    <source>
        <dbReference type="Pfam" id="PF02687"/>
    </source>
</evidence>
<organism evidence="10 11">
    <name type="scientific">Candidatus Sulfomarinibacter kjeldsenii</name>
    <dbReference type="NCBI Taxonomy" id="2885994"/>
    <lineage>
        <taxon>Bacteria</taxon>
        <taxon>Pseudomonadati</taxon>
        <taxon>Acidobacteriota</taxon>
        <taxon>Thermoanaerobaculia</taxon>
        <taxon>Thermoanaerobaculales</taxon>
        <taxon>Candidatus Sulfomarinibacteraceae</taxon>
        <taxon>Candidatus Sulfomarinibacter</taxon>
    </lineage>
</organism>
<evidence type="ECO:0000256" key="2">
    <source>
        <dbReference type="ARBA" id="ARBA00022475"/>
    </source>
</evidence>
<gene>
    <name evidence="10" type="ORF">IFJ97_04115</name>
</gene>
<comment type="subcellular location">
    <subcellularLocation>
        <location evidence="1">Cell membrane</location>
        <topology evidence="1">Multi-pass membrane protein</topology>
    </subcellularLocation>
</comment>
<dbReference type="PANTHER" id="PTHR30572">
    <property type="entry name" value="MEMBRANE COMPONENT OF TRANSPORTER-RELATED"/>
    <property type="match status" value="1"/>
</dbReference>
<dbReference type="EMBL" id="JACXWA010000065">
    <property type="protein sequence ID" value="MBD3870526.1"/>
    <property type="molecule type" value="Genomic_DNA"/>
</dbReference>
<dbReference type="Pfam" id="PF02687">
    <property type="entry name" value="FtsX"/>
    <property type="match status" value="1"/>
</dbReference>
<dbReference type="Proteomes" id="UP000598633">
    <property type="component" value="Unassembled WGS sequence"/>
</dbReference>
<name>A0A8J6YBL9_9BACT</name>
<dbReference type="PANTHER" id="PTHR30572:SF4">
    <property type="entry name" value="ABC TRANSPORTER PERMEASE YTRF"/>
    <property type="match status" value="1"/>
</dbReference>
<evidence type="ECO:0000256" key="7">
    <source>
        <dbReference type="SAM" id="Phobius"/>
    </source>
</evidence>
<reference evidence="10 11" key="1">
    <citation type="submission" date="2020-08" db="EMBL/GenBank/DDBJ databases">
        <title>Acidobacteriota in marine sediments use diverse sulfur dissimilation pathways.</title>
        <authorList>
            <person name="Wasmund K."/>
        </authorList>
    </citation>
    <scope>NUCLEOTIDE SEQUENCE [LARGE SCALE GENOMIC DNA]</scope>
    <source>
        <strain evidence="10">MAG AM3-A</strain>
    </source>
</reference>
<keyword evidence="2" id="KW-1003">Cell membrane</keyword>
<feature type="non-terminal residue" evidence="10">
    <location>
        <position position="1"/>
    </location>
</feature>
<feature type="domain" description="MacB-like periplasmic core" evidence="9">
    <location>
        <begin position="6"/>
        <end position="138"/>
    </location>
</feature>
<dbReference type="GO" id="GO:0022857">
    <property type="term" value="F:transmembrane transporter activity"/>
    <property type="evidence" value="ECO:0007669"/>
    <property type="project" value="TreeGrafter"/>
</dbReference>
<evidence type="ECO:0000256" key="1">
    <source>
        <dbReference type="ARBA" id="ARBA00004651"/>
    </source>
</evidence>
<sequence>QVIAWGDSSQSIRITATTPQYAVVFDRRVKTGRYISDLDLKRKHRVVVIGHFLVEELFGSHDPVGQWVRLGDHRFEVIGICERVGNDMINDGWSRREMEGATIPLTTMQSLYGGGDRVPLLMVKAADTDKLSELFAHLKNRLWRQHNRVEDFDIENVAQEILEAEGQIDEQLRGWTIVLFAISAISLVVGGVGIFSVLQISLAERLYEIGLRKSIGAEDRDILIQFMVEAIFLSVIGAVIGFFVAVVVCGVAGQFFEAGLPISGFAVFLAIVFAITIGLVAGIYPSLRAARLTPVEALAG</sequence>
<dbReference type="Pfam" id="PF12704">
    <property type="entry name" value="MacB_PCD"/>
    <property type="match status" value="1"/>
</dbReference>
<dbReference type="InterPro" id="IPR025857">
    <property type="entry name" value="MacB_PCD"/>
</dbReference>
<evidence type="ECO:0000313" key="10">
    <source>
        <dbReference type="EMBL" id="MBD3870526.1"/>
    </source>
</evidence>
<feature type="domain" description="ABC3 transporter permease C-terminal" evidence="8">
    <location>
        <begin position="181"/>
        <end position="294"/>
    </location>
</feature>
<feature type="transmembrane region" description="Helical" evidence="7">
    <location>
        <begin position="262"/>
        <end position="284"/>
    </location>
</feature>
<evidence type="ECO:0000256" key="4">
    <source>
        <dbReference type="ARBA" id="ARBA00022989"/>
    </source>
</evidence>
<dbReference type="InterPro" id="IPR050250">
    <property type="entry name" value="Macrolide_Exporter_MacB"/>
</dbReference>
<accession>A0A8J6YBL9</accession>
<protein>
    <submittedName>
        <fullName evidence="10">ABC transporter permease</fullName>
    </submittedName>
</protein>
<evidence type="ECO:0000256" key="3">
    <source>
        <dbReference type="ARBA" id="ARBA00022692"/>
    </source>
</evidence>
<evidence type="ECO:0000259" key="9">
    <source>
        <dbReference type="Pfam" id="PF12704"/>
    </source>
</evidence>
<dbReference type="AlphaFoldDB" id="A0A8J6YBL9"/>
<evidence type="ECO:0000256" key="5">
    <source>
        <dbReference type="ARBA" id="ARBA00023136"/>
    </source>
</evidence>
<keyword evidence="4 7" id="KW-1133">Transmembrane helix</keyword>
<feature type="transmembrane region" description="Helical" evidence="7">
    <location>
        <begin position="223"/>
        <end position="256"/>
    </location>
</feature>
<keyword evidence="3 7" id="KW-0812">Transmembrane</keyword>
<evidence type="ECO:0000313" key="11">
    <source>
        <dbReference type="Proteomes" id="UP000598633"/>
    </source>
</evidence>
<comment type="similarity">
    <text evidence="6">Belongs to the ABC-4 integral membrane protein family.</text>
</comment>
<keyword evidence="5 7" id="KW-0472">Membrane</keyword>
<evidence type="ECO:0000256" key="6">
    <source>
        <dbReference type="ARBA" id="ARBA00038076"/>
    </source>
</evidence>
<dbReference type="InterPro" id="IPR003838">
    <property type="entry name" value="ABC3_permease_C"/>
</dbReference>
<feature type="transmembrane region" description="Helical" evidence="7">
    <location>
        <begin position="175"/>
        <end position="202"/>
    </location>
</feature>
<proteinExistence type="inferred from homology"/>